<reference evidence="6 7" key="1">
    <citation type="submission" date="2024-09" db="EMBL/GenBank/DDBJ databases">
        <authorList>
            <person name="Sun Q."/>
            <person name="Mori K."/>
        </authorList>
    </citation>
    <scope>NUCLEOTIDE SEQUENCE [LARGE SCALE GENOMIC DNA]</scope>
    <source>
        <strain evidence="6 7">JCM 3143</strain>
    </source>
</reference>
<evidence type="ECO:0000256" key="2">
    <source>
        <dbReference type="ARBA" id="ARBA00022529"/>
    </source>
</evidence>
<dbReference type="RefSeq" id="WP_345002971.1">
    <property type="nucleotide sequence ID" value="NZ_BAAAXV010000012.1"/>
</dbReference>
<organism evidence="6 7">
    <name type="scientific">Nonomuraea helvata</name>
    <dbReference type="NCBI Taxonomy" id="37484"/>
    <lineage>
        <taxon>Bacteria</taxon>
        <taxon>Bacillati</taxon>
        <taxon>Actinomycetota</taxon>
        <taxon>Actinomycetes</taxon>
        <taxon>Streptosporangiales</taxon>
        <taxon>Streptosporangiaceae</taxon>
        <taxon>Nonomuraea</taxon>
    </lineage>
</organism>
<sequence>MRAAELFSRERIKSPEKGNEQMKIFARFGVAAVVVAGGLTLAAQPAAFAAAAPGVSVTPSTGLSDGGTVTVAITGAGANEQYLVSQCATVNDKLACNVEAGKTVTTDASGSSSASLTVRKSFQGVTPEGTPVGTVDCATTTCSVGAGNQTVYLGSQQISFK</sequence>
<dbReference type="Pfam" id="PF00960">
    <property type="entry name" value="Neocarzinostat"/>
    <property type="match status" value="1"/>
</dbReference>
<proteinExistence type="inferred from homology"/>
<evidence type="ECO:0000256" key="5">
    <source>
        <dbReference type="ARBA" id="ARBA00023157"/>
    </source>
</evidence>
<comment type="caution">
    <text evidence="6">The sequence shown here is derived from an EMBL/GenBank/DDBJ whole genome shotgun (WGS) entry which is preliminary data.</text>
</comment>
<protein>
    <submittedName>
        <fullName evidence="6">Enediyne antibiotic chromoprotein</fullName>
    </submittedName>
</protein>
<keyword evidence="5" id="KW-1015">Disulfide bond</keyword>
<name>A0ABV5RXY7_9ACTN</name>
<keyword evidence="2" id="KW-0929">Antimicrobial</keyword>
<evidence type="ECO:0000256" key="3">
    <source>
        <dbReference type="ARBA" id="ARBA00023022"/>
    </source>
</evidence>
<keyword evidence="3" id="KW-0044">Antibiotic</keyword>
<dbReference type="Gene3D" id="2.60.40.230">
    <property type="entry name" value="Neocarzinostatin-like"/>
    <property type="match status" value="1"/>
</dbReference>
<comment type="similarity">
    <text evidence="1">Belongs to the neocarzinostatin family.</text>
</comment>
<dbReference type="EMBL" id="JBHMBW010000009">
    <property type="protein sequence ID" value="MFB9623619.1"/>
    <property type="molecule type" value="Genomic_DNA"/>
</dbReference>
<dbReference type="Proteomes" id="UP001589532">
    <property type="component" value="Unassembled WGS sequence"/>
</dbReference>
<keyword evidence="7" id="KW-1185">Reference proteome</keyword>
<dbReference type="InterPro" id="IPR027273">
    <property type="entry name" value="Neocarzinostatin-like"/>
</dbReference>
<evidence type="ECO:0000313" key="6">
    <source>
        <dbReference type="EMBL" id="MFB9623619.1"/>
    </source>
</evidence>
<gene>
    <name evidence="6" type="ORF">ACFFSA_11070</name>
</gene>
<evidence type="ECO:0000313" key="7">
    <source>
        <dbReference type="Proteomes" id="UP001589532"/>
    </source>
</evidence>
<evidence type="ECO:0000256" key="1">
    <source>
        <dbReference type="ARBA" id="ARBA00010648"/>
    </source>
</evidence>
<accession>A0ABV5RXY7</accession>
<keyword evidence="4" id="KW-0238">DNA-binding</keyword>
<evidence type="ECO:0000256" key="4">
    <source>
        <dbReference type="ARBA" id="ARBA00023125"/>
    </source>
</evidence>
<dbReference type="PRINTS" id="PR01885">
    <property type="entry name" value="MACROMOMYCIN"/>
</dbReference>
<dbReference type="SUPFAM" id="SSF49319">
    <property type="entry name" value="Actinoxanthin-like"/>
    <property type="match status" value="1"/>
</dbReference>
<dbReference type="NCBIfam" id="NF040680">
    <property type="entry name" value="chromo_anti"/>
    <property type="match status" value="1"/>
</dbReference>
<dbReference type="InterPro" id="IPR002186">
    <property type="entry name" value="Neocarzinostatin_fam"/>
</dbReference>